<evidence type="ECO:0000256" key="4">
    <source>
        <dbReference type="ARBA" id="ARBA00022737"/>
    </source>
</evidence>
<dbReference type="Proteomes" id="UP001153292">
    <property type="component" value="Chromosome 3"/>
</dbReference>
<dbReference type="InterPro" id="IPR045152">
    <property type="entry name" value="EDC4-like"/>
</dbReference>
<gene>
    <name evidence="8" type="ORF">CHILSU_LOCUS7914</name>
</gene>
<protein>
    <recommendedName>
        <fullName evidence="7">Enhancer of mRNA-decapping protein 4 C-terminal domain-containing protein</fullName>
    </recommendedName>
</protein>
<keyword evidence="2" id="KW-0963">Cytoplasm</keyword>
<evidence type="ECO:0000256" key="5">
    <source>
        <dbReference type="SAM" id="Coils"/>
    </source>
</evidence>
<dbReference type="PANTHER" id="PTHR15598:SF5">
    <property type="entry name" value="ENHANCER OF MRNA-DECAPPING PROTEIN 4"/>
    <property type="match status" value="1"/>
</dbReference>
<evidence type="ECO:0000256" key="6">
    <source>
        <dbReference type="SAM" id="MobiDB-lite"/>
    </source>
</evidence>
<comment type="subcellular location">
    <subcellularLocation>
        <location evidence="1">Cytoplasm</location>
    </subcellularLocation>
</comment>
<dbReference type="PANTHER" id="PTHR15598">
    <property type="entry name" value="ENHANCER OF MRNA-DECAPPING PROTEIN 4"/>
    <property type="match status" value="1"/>
</dbReference>
<evidence type="ECO:0000256" key="3">
    <source>
        <dbReference type="ARBA" id="ARBA00022574"/>
    </source>
</evidence>
<dbReference type="InterPro" id="IPR049404">
    <property type="entry name" value="EDC4_C"/>
</dbReference>
<accession>A0ABN8LAM4</accession>
<keyword evidence="4" id="KW-0677">Repeat</keyword>
<dbReference type="Gene3D" id="1.10.220.100">
    <property type="entry name" value="conserved c-terminal region of ge- 1"/>
    <property type="match status" value="1"/>
</dbReference>
<keyword evidence="5" id="KW-0175">Coiled coil</keyword>
<dbReference type="Pfam" id="PF21289">
    <property type="entry name" value="EDC4_C"/>
    <property type="match status" value="1"/>
</dbReference>
<feature type="compositionally biased region" description="Polar residues" evidence="6">
    <location>
        <begin position="241"/>
        <end position="259"/>
    </location>
</feature>
<evidence type="ECO:0000256" key="1">
    <source>
        <dbReference type="ARBA" id="ARBA00004496"/>
    </source>
</evidence>
<reference evidence="8" key="1">
    <citation type="submission" date="2021-12" db="EMBL/GenBank/DDBJ databases">
        <authorList>
            <person name="King R."/>
        </authorList>
    </citation>
    <scope>NUCLEOTIDE SEQUENCE</scope>
</reference>
<evidence type="ECO:0000259" key="7">
    <source>
        <dbReference type="Pfam" id="PF21289"/>
    </source>
</evidence>
<keyword evidence="9" id="KW-1185">Reference proteome</keyword>
<dbReference type="EMBL" id="OU963896">
    <property type="protein sequence ID" value="CAH2988439.1"/>
    <property type="molecule type" value="Genomic_DNA"/>
</dbReference>
<evidence type="ECO:0000256" key="2">
    <source>
        <dbReference type="ARBA" id="ARBA00022490"/>
    </source>
</evidence>
<evidence type="ECO:0000313" key="8">
    <source>
        <dbReference type="EMBL" id="CAH2988439.1"/>
    </source>
</evidence>
<keyword evidence="3" id="KW-0853">WD repeat</keyword>
<proteinExistence type="predicted"/>
<sequence length="414" mass="46200">MYVDLFLEQCRILSAIKGEIQNSRAVIEKSDNIYSQMCAQVTDNIITNPAKEWNMKGDDYEDDHSNSRARTLLDAIEIKPTMALHAHAPKETRDALTRFLQSDEVVERVVGATAAAAREAVRACVSRDVAALYVPALQRAHRRLAHHAARAIDDAFMELEEQSSQASRRMQRAARQLRRALERHQRVLENAPHNQQTVDSLKHTVQRILDSEMKQWRQKILESITAEISSEYESGIPASPTPSSDYQEVYSPGSSSQPSDPEHSIVDQLMQAALLKQQACADSMDRVQGVNSMEGVEAAFWRALCSGHLPRVVALCRAAPPGAGLHLPPPHLLALLQQLATDMLHDTALKCRYLEEAIISLNPSEPSTRPHLPLVVGEVRRHLLAFLASYPNHVASRRIKLILMAAEKLLKYCG</sequence>
<evidence type="ECO:0000313" key="9">
    <source>
        <dbReference type="Proteomes" id="UP001153292"/>
    </source>
</evidence>
<organism evidence="8 9">
    <name type="scientific">Chilo suppressalis</name>
    <name type="common">Asiatic rice borer moth</name>
    <dbReference type="NCBI Taxonomy" id="168631"/>
    <lineage>
        <taxon>Eukaryota</taxon>
        <taxon>Metazoa</taxon>
        <taxon>Ecdysozoa</taxon>
        <taxon>Arthropoda</taxon>
        <taxon>Hexapoda</taxon>
        <taxon>Insecta</taxon>
        <taxon>Pterygota</taxon>
        <taxon>Neoptera</taxon>
        <taxon>Endopterygota</taxon>
        <taxon>Lepidoptera</taxon>
        <taxon>Glossata</taxon>
        <taxon>Ditrysia</taxon>
        <taxon>Pyraloidea</taxon>
        <taxon>Crambidae</taxon>
        <taxon>Crambinae</taxon>
        <taxon>Chilo</taxon>
    </lineage>
</organism>
<feature type="coiled-coil region" evidence="5">
    <location>
        <begin position="156"/>
        <end position="190"/>
    </location>
</feature>
<name>A0ABN8LAM4_CHISP</name>
<dbReference type="InterPro" id="IPR044938">
    <property type="entry name" value="EDC4_C_sf"/>
</dbReference>
<feature type="domain" description="Enhancer of mRNA-decapping protein 4 C-terminal" evidence="7">
    <location>
        <begin position="295"/>
        <end position="402"/>
    </location>
</feature>
<feature type="region of interest" description="Disordered" evidence="6">
    <location>
        <begin position="233"/>
        <end position="263"/>
    </location>
</feature>